<feature type="coiled-coil region" evidence="8">
    <location>
        <begin position="333"/>
        <end position="371"/>
    </location>
</feature>
<dbReference type="PROSITE" id="PS50157">
    <property type="entry name" value="ZINC_FINGER_C2H2_2"/>
    <property type="match status" value="1"/>
</dbReference>
<dbReference type="SUPFAM" id="SSF57667">
    <property type="entry name" value="beta-beta-alpha zinc fingers"/>
    <property type="match status" value="1"/>
</dbReference>
<keyword evidence="4 7" id="KW-0863">Zinc-finger</keyword>
<evidence type="ECO:0000256" key="4">
    <source>
        <dbReference type="ARBA" id="ARBA00022771"/>
    </source>
</evidence>
<keyword evidence="12" id="KW-1185">Reference proteome</keyword>
<feature type="compositionally biased region" description="Low complexity" evidence="9">
    <location>
        <begin position="31"/>
        <end position="47"/>
    </location>
</feature>
<dbReference type="PANTHER" id="PTHR45718">
    <property type="entry name" value="TRANSCRIPTIONAL ACTIVATOR CUBITUS INTERRUPTUS"/>
    <property type="match status" value="1"/>
</dbReference>
<feature type="compositionally biased region" description="Pro residues" evidence="9">
    <location>
        <begin position="388"/>
        <end position="402"/>
    </location>
</feature>
<keyword evidence="5" id="KW-0862">Zinc</keyword>
<evidence type="ECO:0000256" key="1">
    <source>
        <dbReference type="ARBA" id="ARBA00004123"/>
    </source>
</evidence>
<evidence type="ECO:0000256" key="3">
    <source>
        <dbReference type="ARBA" id="ARBA00022737"/>
    </source>
</evidence>
<feature type="domain" description="C2H2-type" evidence="10">
    <location>
        <begin position="153"/>
        <end position="182"/>
    </location>
</feature>
<dbReference type="InterPro" id="IPR013087">
    <property type="entry name" value="Znf_C2H2_type"/>
</dbReference>
<dbReference type="GO" id="GO:0000981">
    <property type="term" value="F:DNA-binding transcription factor activity, RNA polymerase II-specific"/>
    <property type="evidence" value="ECO:0007669"/>
    <property type="project" value="TreeGrafter"/>
</dbReference>
<evidence type="ECO:0000256" key="5">
    <source>
        <dbReference type="ARBA" id="ARBA00022833"/>
    </source>
</evidence>
<dbReference type="AlphaFoldDB" id="A0A8H4VTA6"/>
<dbReference type="GO" id="GO:0000978">
    <property type="term" value="F:RNA polymerase II cis-regulatory region sequence-specific DNA binding"/>
    <property type="evidence" value="ECO:0007669"/>
    <property type="project" value="TreeGrafter"/>
</dbReference>
<dbReference type="GO" id="GO:0008270">
    <property type="term" value="F:zinc ion binding"/>
    <property type="evidence" value="ECO:0007669"/>
    <property type="project" value="UniProtKB-KW"/>
</dbReference>
<keyword evidence="8" id="KW-0175">Coiled coil</keyword>
<dbReference type="PANTHER" id="PTHR45718:SF4">
    <property type="entry name" value="TRANSCRIPTIONAL ACTIVATOR CUBITUS INTERRUPTUS"/>
    <property type="match status" value="1"/>
</dbReference>
<feature type="region of interest" description="Disordered" evidence="9">
    <location>
        <begin position="252"/>
        <end position="283"/>
    </location>
</feature>
<dbReference type="EMBL" id="JAACJL010000002">
    <property type="protein sequence ID" value="KAF4621971.1"/>
    <property type="molecule type" value="Genomic_DNA"/>
</dbReference>
<comment type="caution">
    <text evidence="11">The sequence shown here is derived from an EMBL/GenBank/DDBJ whole genome shotgun (WGS) entry which is preliminary data.</text>
</comment>
<feature type="region of interest" description="Disordered" evidence="9">
    <location>
        <begin position="378"/>
        <end position="444"/>
    </location>
</feature>
<evidence type="ECO:0000313" key="11">
    <source>
        <dbReference type="EMBL" id="KAF4621971.1"/>
    </source>
</evidence>
<name>A0A8H4VTA6_9AGAR</name>
<keyword evidence="3" id="KW-0677">Repeat</keyword>
<dbReference type="Pfam" id="PF00096">
    <property type="entry name" value="zf-C2H2"/>
    <property type="match status" value="1"/>
</dbReference>
<dbReference type="SMART" id="SM00355">
    <property type="entry name" value="ZnF_C2H2"/>
    <property type="match status" value="2"/>
</dbReference>
<gene>
    <name evidence="11" type="ORF">D9613_009252</name>
</gene>
<dbReference type="Proteomes" id="UP000521872">
    <property type="component" value="Unassembled WGS sequence"/>
</dbReference>
<dbReference type="InterPro" id="IPR043359">
    <property type="entry name" value="GLI-like"/>
</dbReference>
<evidence type="ECO:0000259" key="10">
    <source>
        <dbReference type="PROSITE" id="PS50157"/>
    </source>
</evidence>
<protein>
    <recommendedName>
        <fullName evidence="10">C2H2-type domain-containing protein</fullName>
    </recommendedName>
</protein>
<dbReference type="GO" id="GO:0005634">
    <property type="term" value="C:nucleus"/>
    <property type="evidence" value="ECO:0007669"/>
    <property type="project" value="UniProtKB-SubCell"/>
</dbReference>
<proteinExistence type="predicted"/>
<feature type="region of interest" description="Disordered" evidence="9">
    <location>
        <begin position="1"/>
        <end position="82"/>
    </location>
</feature>
<keyword evidence="6" id="KW-0539">Nucleus</keyword>
<dbReference type="Gene3D" id="3.30.160.60">
    <property type="entry name" value="Classic Zinc Finger"/>
    <property type="match status" value="2"/>
</dbReference>
<feature type="region of interest" description="Disordered" evidence="9">
    <location>
        <begin position="175"/>
        <end position="210"/>
    </location>
</feature>
<evidence type="ECO:0000256" key="7">
    <source>
        <dbReference type="PROSITE-ProRule" id="PRU00042"/>
    </source>
</evidence>
<evidence type="ECO:0000256" key="6">
    <source>
        <dbReference type="ARBA" id="ARBA00023242"/>
    </source>
</evidence>
<evidence type="ECO:0000256" key="8">
    <source>
        <dbReference type="SAM" id="Coils"/>
    </source>
</evidence>
<evidence type="ECO:0000256" key="9">
    <source>
        <dbReference type="SAM" id="MobiDB-lite"/>
    </source>
</evidence>
<dbReference type="PROSITE" id="PS00028">
    <property type="entry name" value="ZINC_FINGER_C2H2_1"/>
    <property type="match status" value="2"/>
</dbReference>
<accession>A0A8H4VTA6</accession>
<dbReference type="InterPro" id="IPR036236">
    <property type="entry name" value="Znf_C2H2_sf"/>
</dbReference>
<evidence type="ECO:0000313" key="12">
    <source>
        <dbReference type="Proteomes" id="UP000521872"/>
    </source>
</evidence>
<sequence>MPKGQRRAPKSQPTSALAAEPGLPPPPPPGGLAVAVSPPTSPSSTSSIENITPDTYDRHGAGEGSHTVSASRPDSPSMEDQDIDDSVTCLWEDCGIVFTHLPTLISHIHDEHIGVHKSNYTCEWATCGRRGLPQTSRRPVGFLETSVAITYFPNCPAECDKSFTRSDALAKHMRVQHNIDPPAPGRGGSRKRKRGAGEDTPGTTTPVGSMAAASISANTSGFNKFRLESKISLALVSGDRLNESGHEYLKAGGSSIANGRAKRAPKPSPLHGQHTPSLVDPDDDAQALEEDDIDDSEMDELPPSLMAHYDESTGLVMGRTPAKAMYLVMKAKSLHAMKEREKLSEQLKVMQQEAERETKEKDNALDALLQRLLGPESGVLTFNEDPRVPPLSYPPPPPPPHPSYMAPGPSSAPMHEGYRQIRPPPPYAMQNGGPHSVSTTSRGR</sequence>
<comment type="subcellular location">
    <subcellularLocation>
        <location evidence="1">Nucleus</location>
    </subcellularLocation>
</comment>
<evidence type="ECO:0000256" key="2">
    <source>
        <dbReference type="ARBA" id="ARBA00022723"/>
    </source>
</evidence>
<organism evidence="11 12">
    <name type="scientific">Agrocybe pediades</name>
    <dbReference type="NCBI Taxonomy" id="84607"/>
    <lineage>
        <taxon>Eukaryota</taxon>
        <taxon>Fungi</taxon>
        <taxon>Dikarya</taxon>
        <taxon>Basidiomycota</taxon>
        <taxon>Agaricomycotina</taxon>
        <taxon>Agaricomycetes</taxon>
        <taxon>Agaricomycetidae</taxon>
        <taxon>Agaricales</taxon>
        <taxon>Agaricineae</taxon>
        <taxon>Strophariaceae</taxon>
        <taxon>Agrocybe</taxon>
    </lineage>
</organism>
<keyword evidence="2" id="KW-0479">Metal-binding</keyword>
<reference evidence="11 12" key="1">
    <citation type="submission" date="2019-12" db="EMBL/GenBank/DDBJ databases">
        <authorList>
            <person name="Floudas D."/>
            <person name="Bentzer J."/>
            <person name="Ahren D."/>
            <person name="Johansson T."/>
            <person name="Persson P."/>
            <person name="Tunlid A."/>
        </authorList>
    </citation>
    <scope>NUCLEOTIDE SEQUENCE [LARGE SCALE GENOMIC DNA]</scope>
    <source>
        <strain evidence="11 12">CBS 102.39</strain>
    </source>
</reference>